<keyword evidence="1" id="KW-0812">Transmembrane</keyword>
<sequence>MKLSEILNEIDQSPISTHQMAAHIVGYLNSALQLIGDAVIGPETTGAAAIAAIYKAPRETQDEVFAKDFTPLRKKDSYKVTVLGLSGLAVFAGLGFAGTVAKLEGQAADGFFDVFKVLISGLFEIAKLVLST</sequence>
<organism evidence="2">
    <name type="scientific">Pseudomonas phage RVTF4</name>
    <dbReference type="NCBI Taxonomy" id="3236931"/>
    <lineage>
        <taxon>Viruses</taxon>
    </lineage>
</organism>
<dbReference type="EMBL" id="PQ015378">
    <property type="protein sequence ID" value="XDJ14824.1"/>
    <property type="molecule type" value="Genomic_DNA"/>
</dbReference>
<accession>A0AB39CDA0</accession>
<reference evidence="2" key="1">
    <citation type="submission" date="2024-07" db="EMBL/GenBank/DDBJ databases">
        <authorList>
            <person name="Bringhurst R.M."/>
            <person name="Homer T.E."/>
        </authorList>
    </citation>
    <scope>NUCLEOTIDE SEQUENCE</scope>
</reference>
<evidence type="ECO:0000313" key="2">
    <source>
        <dbReference type="EMBL" id="XDJ14824.1"/>
    </source>
</evidence>
<feature type="transmembrane region" description="Helical" evidence="1">
    <location>
        <begin position="80"/>
        <end position="98"/>
    </location>
</feature>
<protein>
    <submittedName>
        <fullName evidence="2">Virion structural protein</fullName>
    </submittedName>
</protein>
<evidence type="ECO:0000256" key="1">
    <source>
        <dbReference type="SAM" id="Phobius"/>
    </source>
</evidence>
<proteinExistence type="predicted"/>
<keyword evidence="1" id="KW-1133">Transmembrane helix</keyword>
<name>A0AB39CDA0_9VIRU</name>
<keyword evidence="1" id="KW-0472">Membrane</keyword>